<reference evidence="1" key="2">
    <citation type="submission" date="2021-04" db="EMBL/GenBank/DDBJ databases">
        <title>Isolation and characterization of a novel species of the genus Sulfurimonas.</title>
        <authorList>
            <person name="Fukui M."/>
        </authorList>
    </citation>
    <scope>NUCLEOTIDE SEQUENCE</scope>
    <source>
        <strain evidence="1">H1576</strain>
    </source>
</reference>
<name>A0A975GC41_9BACT</name>
<dbReference type="Proteomes" id="UP000671852">
    <property type="component" value="Chromosome"/>
</dbReference>
<proteinExistence type="predicted"/>
<dbReference type="EMBL" id="CP046072">
    <property type="protein sequence ID" value="QSZ41225.1"/>
    <property type="molecule type" value="Genomic_DNA"/>
</dbReference>
<gene>
    <name evidence="1" type="ORF">GJV85_03550</name>
</gene>
<dbReference type="AlphaFoldDB" id="A0A975GC41"/>
<evidence type="ECO:0000313" key="2">
    <source>
        <dbReference type="Proteomes" id="UP000671852"/>
    </source>
</evidence>
<dbReference type="RefSeq" id="WP_207562504.1">
    <property type="nucleotide sequence ID" value="NZ_CP046072.1"/>
</dbReference>
<protein>
    <submittedName>
        <fullName evidence="1">Uncharacterized protein</fullName>
    </submittedName>
</protein>
<evidence type="ECO:0000313" key="1">
    <source>
        <dbReference type="EMBL" id="QSZ41225.1"/>
    </source>
</evidence>
<keyword evidence="2" id="KW-1185">Reference proteome</keyword>
<sequence>MRIIIYKQLKFKIDNNSKVNSIMCIRGTLYITVDLECSKVENPDLLNYDIFESKYILKWQACNEDTATEVSREHNHDLIDFILNSNFDEEEAFKLLDEEVEYELNYLDKYNVAYHLKNDVAKVEAFLTLVSKIIIKNGAKSEPFDTDDVNELVELIREAINIHEGNTDNISKAEFKKLEAALENGETIEFKYNGLFYEIFDSVSNEGYIVNVYSIADKDENGEYLEENLVDGGLCSGGAEDAILFML</sequence>
<reference evidence="1" key="1">
    <citation type="submission" date="2019-11" db="EMBL/GenBank/DDBJ databases">
        <authorList>
            <person name="Kojima H."/>
        </authorList>
    </citation>
    <scope>NUCLEOTIDE SEQUENCE</scope>
    <source>
        <strain evidence="1">H1576</strain>
    </source>
</reference>
<organism evidence="1 2">
    <name type="scientific">Sulfurimonas aquatica</name>
    <dbReference type="NCBI Taxonomy" id="2672570"/>
    <lineage>
        <taxon>Bacteria</taxon>
        <taxon>Pseudomonadati</taxon>
        <taxon>Campylobacterota</taxon>
        <taxon>Epsilonproteobacteria</taxon>
        <taxon>Campylobacterales</taxon>
        <taxon>Sulfurimonadaceae</taxon>
        <taxon>Sulfurimonas</taxon>
    </lineage>
</organism>
<dbReference type="KEGG" id="saqt:GJV85_03550"/>
<accession>A0A975GC41</accession>